<dbReference type="NCBIfam" id="TIGR03605">
    <property type="entry name" value="antibiot_sagB"/>
    <property type="match status" value="1"/>
</dbReference>
<dbReference type="PANTHER" id="PTHR43745:SF2">
    <property type="entry name" value="NITROREDUCTASE MJ1384-RELATED"/>
    <property type="match status" value="1"/>
</dbReference>
<dbReference type="Proteomes" id="UP001370348">
    <property type="component" value="Chromosome"/>
</dbReference>
<dbReference type="Pfam" id="PF00881">
    <property type="entry name" value="Nitroreductase"/>
    <property type="match status" value="1"/>
</dbReference>
<dbReference type="InterPro" id="IPR052544">
    <property type="entry name" value="Bacteriocin_Proc_Enz"/>
</dbReference>
<dbReference type="SUPFAM" id="SSF55469">
    <property type="entry name" value="FMN-dependent nitroreductase-like"/>
    <property type="match status" value="1"/>
</dbReference>
<gene>
    <name evidence="2" type="ORF">LZC94_01190</name>
</gene>
<dbReference type="InterPro" id="IPR029479">
    <property type="entry name" value="Nitroreductase"/>
</dbReference>
<reference evidence="2 3" key="1">
    <citation type="submission" date="2021-12" db="EMBL/GenBank/DDBJ databases">
        <title>Discovery of the Pendulisporaceae a myxobacterial family with distinct sporulation behavior and unique specialized metabolism.</title>
        <authorList>
            <person name="Garcia R."/>
            <person name="Popoff A."/>
            <person name="Bader C.D."/>
            <person name="Loehr J."/>
            <person name="Walesch S."/>
            <person name="Walt C."/>
            <person name="Boldt J."/>
            <person name="Bunk B."/>
            <person name="Haeckl F.J.F.P.J."/>
            <person name="Gunesch A.P."/>
            <person name="Birkelbach J."/>
            <person name="Nuebel U."/>
            <person name="Pietschmann T."/>
            <person name="Bach T."/>
            <person name="Mueller R."/>
        </authorList>
    </citation>
    <scope>NUCLEOTIDE SEQUENCE [LARGE SCALE GENOMIC DNA]</scope>
    <source>
        <strain evidence="2 3">MSr11954</strain>
    </source>
</reference>
<name>A0ABZ2LY89_9BACT</name>
<organism evidence="2 3">
    <name type="scientific">Pendulispora albinea</name>
    <dbReference type="NCBI Taxonomy" id="2741071"/>
    <lineage>
        <taxon>Bacteria</taxon>
        <taxon>Pseudomonadati</taxon>
        <taxon>Myxococcota</taxon>
        <taxon>Myxococcia</taxon>
        <taxon>Myxococcales</taxon>
        <taxon>Sorangiineae</taxon>
        <taxon>Pendulisporaceae</taxon>
        <taxon>Pendulispora</taxon>
    </lineage>
</organism>
<keyword evidence="3" id="KW-1185">Reference proteome</keyword>
<dbReference type="Gene3D" id="3.40.109.10">
    <property type="entry name" value="NADH Oxidase"/>
    <property type="match status" value="1"/>
</dbReference>
<protein>
    <submittedName>
        <fullName evidence="2">SagB/ThcOx family dehydrogenase</fullName>
    </submittedName>
</protein>
<evidence type="ECO:0000313" key="3">
    <source>
        <dbReference type="Proteomes" id="UP001370348"/>
    </source>
</evidence>
<evidence type="ECO:0000259" key="1">
    <source>
        <dbReference type="Pfam" id="PF00881"/>
    </source>
</evidence>
<dbReference type="InterPro" id="IPR000415">
    <property type="entry name" value="Nitroreductase-like"/>
</dbReference>
<dbReference type="PANTHER" id="PTHR43745">
    <property type="entry name" value="NITROREDUCTASE MJ1384-RELATED"/>
    <property type="match status" value="1"/>
</dbReference>
<accession>A0ABZ2LY89</accession>
<evidence type="ECO:0000313" key="2">
    <source>
        <dbReference type="EMBL" id="WXB15894.1"/>
    </source>
</evidence>
<proteinExistence type="predicted"/>
<dbReference type="InterPro" id="IPR020051">
    <property type="entry name" value="SagB-type_dehydrogenase"/>
</dbReference>
<sequence>MDLLHVVQARHSSREPTPDPLRLRELAFLLGWSLGLRPTEEPAREGSRRYFPSAGARFPLECYVLALRCESLMPGVYHYESKRHALSCLAECDSSARARAIYGHEWIAESRAIVVFTAMMNRTTMKYGDRGYRFSLLEAGHAMQNICLLAAALNVRVTPVGGFADQQMTRLLDVADLDELPIYSAVLP</sequence>
<feature type="domain" description="Nitroreductase" evidence="1">
    <location>
        <begin position="8"/>
        <end position="178"/>
    </location>
</feature>
<dbReference type="CDD" id="cd02142">
    <property type="entry name" value="McbC_SagB-like_oxidoreductase"/>
    <property type="match status" value="1"/>
</dbReference>
<dbReference type="EMBL" id="CP089984">
    <property type="protein sequence ID" value="WXB15894.1"/>
    <property type="molecule type" value="Genomic_DNA"/>
</dbReference>